<gene>
    <name evidence="5" type="ORF">AC579_8249</name>
</gene>
<evidence type="ECO:0008006" key="7">
    <source>
        <dbReference type="Google" id="ProtNLM"/>
    </source>
</evidence>
<name>A0A139IVK8_9PEZI</name>
<dbReference type="GO" id="GO:0004402">
    <property type="term" value="F:histone acetyltransferase activity"/>
    <property type="evidence" value="ECO:0007669"/>
    <property type="project" value="InterPro"/>
</dbReference>
<feature type="compositionally biased region" description="Basic and acidic residues" evidence="1">
    <location>
        <begin position="919"/>
        <end position="928"/>
    </location>
</feature>
<comment type="caution">
    <text evidence="5">The sequence shown here is derived from an EMBL/GenBank/DDBJ whole genome shotgun (WGS) entry which is preliminary data.</text>
</comment>
<organism evidence="5 6">
    <name type="scientific">Pseudocercospora musae</name>
    <dbReference type="NCBI Taxonomy" id="113226"/>
    <lineage>
        <taxon>Eukaryota</taxon>
        <taxon>Fungi</taxon>
        <taxon>Dikarya</taxon>
        <taxon>Ascomycota</taxon>
        <taxon>Pezizomycotina</taxon>
        <taxon>Dothideomycetes</taxon>
        <taxon>Dothideomycetidae</taxon>
        <taxon>Mycosphaerellales</taxon>
        <taxon>Mycosphaerellaceae</taxon>
        <taxon>Pseudocercospora</taxon>
    </lineage>
</organism>
<evidence type="ECO:0000259" key="3">
    <source>
        <dbReference type="Pfam" id="PF12657"/>
    </source>
</evidence>
<feature type="domain" description="Transcription factor IIIC putative zinc-finger" evidence="4">
    <location>
        <begin position="573"/>
        <end position="645"/>
    </location>
</feature>
<evidence type="ECO:0000313" key="6">
    <source>
        <dbReference type="Proteomes" id="UP000073492"/>
    </source>
</evidence>
<feature type="compositionally biased region" description="Polar residues" evidence="1">
    <location>
        <begin position="883"/>
        <end position="900"/>
    </location>
</feature>
<proteinExistence type="predicted"/>
<feature type="transmembrane region" description="Helical" evidence="2">
    <location>
        <begin position="1214"/>
        <end position="1235"/>
    </location>
</feature>
<feature type="domain" description="Transcription factor IIIC 90kDa subunit N-terminal" evidence="3">
    <location>
        <begin position="19"/>
        <end position="435"/>
    </location>
</feature>
<dbReference type="EMBL" id="LFZO01000003">
    <property type="protein sequence ID" value="KXT18779.1"/>
    <property type="molecule type" value="Genomic_DNA"/>
</dbReference>
<evidence type="ECO:0000256" key="1">
    <source>
        <dbReference type="SAM" id="MobiDB-lite"/>
    </source>
</evidence>
<dbReference type="InterPro" id="IPR024761">
    <property type="entry name" value="TFIIIC_delta_N"/>
</dbReference>
<evidence type="ECO:0000256" key="2">
    <source>
        <dbReference type="SAM" id="Phobius"/>
    </source>
</evidence>
<dbReference type="STRING" id="113226.A0A139IVK8"/>
<keyword evidence="2" id="KW-0812">Transmembrane</keyword>
<feature type="region of interest" description="Disordered" evidence="1">
    <location>
        <begin position="990"/>
        <end position="1026"/>
    </location>
</feature>
<keyword evidence="6" id="KW-1185">Reference proteome</keyword>
<dbReference type="GO" id="GO:0000127">
    <property type="term" value="C:transcription factor TFIIIC complex"/>
    <property type="evidence" value="ECO:0007669"/>
    <property type="project" value="InterPro"/>
</dbReference>
<evidence type="ECO:0000313" key="5">
    <source>
        <dbReference type="EMBL" id="KXT18779.1"/>
    </source>
</evidence>
<protein>
    <recommendedName>
        <fullName evidence="7">Transcription factor IIIC 90kDa subunit N-terminal domain-containing protein</fullName>
    </recommendedName>
</protein>
<dbReference type="InterPro" id="IPR044230">
    <property type="entry name" value="GTF3C4"/>
</dbReference>
<dbReference type="OrthoDB" id="6021743at2759"/>
<keyword evidence="2" id="KW-1133">Transmembrane helix</keyword>
<reference evidence="5 6" key="1">
    <citation type="submission" date="2015-07" db="EMBL/GenBank/DDBJ databases">
        <title>Comparative genomics of the Sigatoka disease complex on banana suggests a link between parallel evolutionary changes in Pseudocercospora fijiensis and Pseudocercospora eumusae and increased virulence on the banana host.</title>
        <authorList>
            <person name="Chang T.-C."/>
            <person name="Salvucci A."/>
            <person name="Crous P.W."/>
            <person name="Stergiopoulos I."/>
        </authorList>
    </citation>
    <scope>NUCLEOTIDE SEQUENCE [LARGE SCALE GENOMIC DNA]</scope>
    <source>
        <strain evidence="5 6">CBS 116634</strain>
    </source>
</reference>
<feature type="region of interest" description="Disordered" evidence="1">
    <location>
        <begin position="776"/>
        <end position="928"/>
    </location>
</feature>
<feature type="transmembrane region" description="Helical" evidence="2">
    <location>
        <begin position="1262"/>
        <end position="1286"/>
    </location>
</feature>
<feature type="region of interest" description="Disordered" evidence="1">
    <location>
        <begin position="1044"/>
        <end position="1063"/>
    </location>
</feature>
<dbReference type="Pfam" id="PF12657">
    <property type="entry name" value="TFIIIC_delta"/>
    <property type="match status" value="1"/>
</dbReference>
<feature type="compositionally biased region" description="Basic and acidic residues" evidence="1">
    <location>
        <begin position="831"/>
        <end position="851"/>
    </location>
</feature>
<keyword evidence="2" id="KW-0472">Membrane</keyword>
<evidence type="ECO:0000259" key="4">
    <source>
        <dbReference type="Pfam" id="PF12660"/>
    </source>
</evidence>
<feature type="compositionally biased region" description="Acidic residues" evidence="1">
    <location>
        <begin position="781"/>
        <end position="790"/>
    </location>
</feature>
<accession>A0A139IVK8</accession>
<dbReference type="PANTHER" id="PTHR15496:SF2">
    <property type="entry name" value="GENERAL TRANSCRIPTION FACTOR 3C POLYPEPTIDE 4"/>
    <property type="match status" value="1"/>
</dbReference>
<dbReference type="Proteomes" id="UP000073492">
    <property type="component" value="Unassembled WGS sequence"/>
</dbReference>
<dbReference type="GO" id="GO:0006384">
    <property type="term" value="P:transcription initiation at RNA polymerase III promoter"/>
    <property type="evidence" value="ECO:0007669"/>
    <property type="project" value="InterPro"/>
</dbReference>
<dbReference type="Pfam" id="PF12660">
    <property type="entry name" value="zf-TFIIIC"/>
    <property type="match status" value="1"/>
</dbReference>
<sequence length="1287" mass="141685">MACSITLPFWPTALDCIAWSLDNHIAVVAGENVAILIPRLKPSDPPFWDTILVQVNAFTLAELPLFEPLSDHDFSIGEEIALRQVQAAKWSPPGLARFGRCALAVLTSNHVLSLWSPSGRVHVPTNWKRNVIINHAVRAYYKQHAHRQADDLEQARVQQRITAFTWSPALHSESERHNEHLFHGSHFLAVATEANDILLLHINSPDADSLGRKVECEMVVTEKISAGHRVSHVAWTSWRIGEASGKSTSTLSYISGGKLFSTTLQAMSNQAVKVLSDEKRVHDLPNACGPLLLQRGALVAFGPDVVYHVTPDHHRSSHHLDDRWDPVAGAAITDDVLHVASQMSTTTTATASLHISKETKELQPYESPQWKDAIIEYKSAYGAQQDLAGKVQERTWGMASSPLGGFIATCASMHPADTIAYVISSDQVTLLTITSESRGRNVLGTFTSMDVLSFYLRHCQYQTPPKLRPTRQEPASHTSVDDLLQCLRTMIYSTELRQMQMSTAMALLDGGTWHTPDSIKFVTDHITRLFLSFPAVGLQIDKLSLDICNLYDLALSKVDAKHALGDLIASAKTWSERCTMCHESIPFESFRWARCTKGHQFGRCALTLLSIQEPGSTKHCGICGLQYLDETKSLSLQPENQMAAVPVAAAPGADQSAIPANSTWVKVSRSRSTTARTTTTLAQLLFAACDVTTHQFCPIDKLSLISQVRKSLRKLQQSEASKAQHSTTRRLANLIIRDFDGVKYTCQHRRPRSMHPEHSSLGPQMESIDSQADLGHRTTDYFDDTSEDEEALRPGSAVMSPDLEAIIERSGSPSKRRRPISSTQAMVSQCEPRHASIRPEEPRSEGYERLDSNLNQQVPGRATATPDTSFNGSVEEFLPGEASTAQQAKPVRLSSTTRFRTSGLYGSHHSTPRSGDPYRPSHESDTRASLHHDNFEQRLGIHAAAYDKYLHSMLEDPELARLDPLNNPRASQLPPRLSINSKKKVSVIRPPPLASADKGDFPENPQRTPYPFYKSPSMPKDSPLPKDTESVLILSIRRGYRNGSTRTTTLTIPPEQSKASESTYSVPGAQEKASSIAFDDQNFFVELRAVYASLAGPFRFLSARKVTRIALKGPATKAADAQYGWIPSSPGLRPASWRGGSAGLSVEKAYKYYQRPALGKGRVPYVKWARELAAAGNVDKSPQDIEKQDLARLETDSEPSEGLEFVVGWSISRILLAVLMVVLLAIAATLLWIFLGRNTPASWPAPAHAGFKDAGDRVGTGVVIGVLVLLIGMTGISGWLGVSWLVM</sequence>
<dbReference type="InterPro" id="IPR024764">
    <property type="entry name" value="TFIIIC_Znf"/>
</dbReference>
<dbReference type="PANTHER" id="PTHR15496">
    <property type="entry name" value="GENERAL TRANSCRIPTION FACTOR 3C POLYPEPTIDE 4 FAMILY"/>
    <property type="match status" value="1"/>
</dbReference>